<reference evidence="6 7" key="1">
    <citation type="journal article" date="2012" name="Science">
        <title>The Paleozoic origin of enzymatic lignin decomposition reconstructed from 31 fungal genomes.</title>
        <authorList>
            <person name="Floudas D."/>
            <person name="Binder M."/>
            <person name="Riley R."/>
            <person name="Barry K."/>
            <person name="Blanchette R.A."/>
            <person name="Henrissat B."/>
            <person name="Martinez A.T."/>
            <person name="Otillar R."/>
            <person name="Spatafora J.W."/>
            <person name="Yadav J.S."/>
            <person name="Aerts A."/>
            <person name="Benoit I."/>
            <person name="Boyd A."/>
            <person name="Carlson A."/>
            <person name="Copeland A."/>
            <person name="Coutinho P.M."/>
            <person name="de Vries R.P."/>
            <person name="Ferreira P."/>
            <person name="Findley K."/>
            <person name="Foster B."/>
            <person name="Gaskell J."/>
            <person name="Glotzer D."/>
            <person name="Gorecki P."/>
            <person name="Heitman J."/>
            <person name="Hesse C."/>
            <person name="Hori C."/>
            <person name="Igarashi K."/>
            <person name="Jurgens J.A."/>
            <person name="Kallen N."/>
            <person name="Kersten P."/>
            <person name="Kohler A."/>
            <person name="Kuees U."/>
            <person name="Kumar T.K.A."/>
            <person name="Kuo A."/>
            <person name="LaButti K."/>
            <person name="Larrondo L.F."/>
            <person name="Lindquist E."/>
            <person name="Ling A."/>
            <person name="Lombard V."/>
            <person name="Lucas S."/>
            <person name="Lundell T."/>
            <person name="Martin R."/>
            <person name="McLaughlin D.J."/>
            <person name="Morgenstern I."/>
            <person name="Morin E."/>
            <person name="Murat C."/>
            <person name="Nagy L.G."/>
            <person name="Nolan M."/>
            <person name="Ohm R.A."/>
            <person name="Patyshakuliyeva A."/>
            <person name="Rokas A."/>
            <person name="Ruiz-Duenas F.J."/>
            <person name="Sabat G."/>
            <person name="Salamov A."/>
            <person name="Samejima M."/>
            <person name="Schmutz J."/>
            <person name="Slot J.C."/>
            <person name="St John F."/>
            <person name="Stenlid J."/>
            <person name="Sun H."/>
            <person name="Sun S."/>
            <person name="Syed K."/>
            <person name="Tsang A."/>
            <person name="Wiebenga A."/>
            <person name="Young D."/>
            <person name="Pisabarro A."/>
            <person name="Eastwood D.C."/>
            <person name="Martin F."/>
            <person name="Cullen D."/>
            <person name="Grigoriev I.V."/>
            <person name="Hibbett D.S."/>
        </authorList>
    </citation>
    <scope>NUCLEOTIDE SEQUENCE</scope>
    <source>
        <strain evidence="7">FP-58527</strain>
    </source>
</reference>
<dbReference type="HOGENOM" id="CLU_022986_3_1_1"/>
<dbReference type="FunCoup" id="S8E1X0">
    <property type="interactions" value="266"/>
</dbReference>
<dbReference type="GO" id="GO:0005739">
    <property type="term" value="C:mitochondrion"/>
    <property type="evidence" value="ECO:0007669"/>
    <property type="project" value="TreeGrafter"/>
</dbReference>
<dbReference type="InterPro" id="IPR004562">
    <property type="entry name" value="LipoylTrfase_LipoateP_Ligase"/>
</dbReference>
<dbReference type="Gene3D" id="3.30.930.10">
    <property type="entry name" value="Bira Bifunctional Protein, Domain 2"/>
    <property type="match status" value="1"/>
</dbReference>
<dbReference type="InterPro" id="IPR004143">
    <property type="entry name" value="BPL_LPL_catalytic"/>
</dbReference>
<dbReference type="Pfam" id="PF21948">
    <property type="entry name" value="LplA-B_cat"/>
    <property type="match status" value="1"/>
</dbReference>
<gene>
    <name evidence="6" type="ORF">FOMPIDRAFT_1125697</name>
</gene>
<protein>
    <recommendedName>
        <fullName evidence="4">Putative lipoate-protein ligase A</fullName>
    </recommendedName>
</protein>
<dbReference type="PANTHER" id="PTHR12561:SF3">
    <property type="entry name" value="LIPOYLTRANSFERASE 1, MITOCHONDRIAL"/>
    <property type="match status" value="1"/>
</dbReference>
<dbReference type="CDD" id="cd16443">
    <property type="entry name" value="LplA"/>
    <property type="match status" value="1"/>
</dbReference>
<dbReference type="GO" id="GO:0009249">
    <property type="term" value="P:protein lipoylation"/>
    <property type="evidence" value="ECO:0007669"/>
    <property type="project" value="InterPro"/>
</dbReference>
<dbReference type="NCBIfam" id="TIGR00545">
    <property type="entry name" value="lipoyltrans"/>
    <property type="match status" value="1"/>
</dbReference>
<dbReference type="GO" id="GO:0017118">
    <property type="term" value="F:lipoyltransferase activity"/>
    <property type="evidence" value="ECO:0007669"/>
    <property type="project" value="TreeGrafter"/>
</dbReference>
<dbReference type="PANTHER" id="PTHR12561">
    <property type="entry name" value="LIPOATE-PROTEIN LIGASE"/>
    <property type="match status" value="1"/>
</dbReference>
<dbReference type="SUPFAM" id="SSF55681">
    <property type="entry name" value="Class II aaRS and biotin synthetases"/>
    <property type="match status" value="1"/>
</dbReference>
<name>S8E1X0_FOMSC</name>
<proteinExistence type="inferred from homology"/>
<dbReference type="STRING" id="743788.S8E1X0"/>
<evidence type="ECO:0000313" key="6">
    <source>
        <dbReference type="EMBL" id="EPS98727.1"/>
    </source>
</evidence>
<evidence type="ECO:0000256" key="1">
    <source>
        <dbReference type="ARBA" id="ARBA00003253"/>
    </source>
</evidence>
<dbReference type="Gene3D" id="3.30.390.50">
    <property type="entry name" value="CO dehydrogenase flavoprotein, C-terminal domain"/>
    <property type="match status" value="1"/>
</dbReference>
<organism evidence="6 7">
    <name type="scientific">Fomitopsis schrenkii</name>
    <name type="common">Brown rot fungus</name>
    <dbReference type="NCBI Taxonomy" id="2126942"/>
    <lineage>
        <taxon>Eukaryota</taxon>
        <taxon>Fungi</taxon>
        <taxon>Dikarya</taxon>
        <taxon>Basidiomycota</taxon>
        <taxon>Agaricomycotina</taxon>
        <taxon>Agaricomycetes</taxon>
        <taxon>Polyporales</taxon>
        <taxon>Fomitopsis</taxon>
    </lineage>
</organism>
<dbReference type="InterPro" id="IPR045864">
    <property type="entry name" value="aa-tRNA-synth_II/BPL/LPL"/>
</dbReference>
<dbReference type="eggNOG" id="KOG3159">
    <property type="taxonomic scope" value="Eukaryota"/>
</dbReference>
<comment type="function">
    <text evidence="1">Catalyzes both the ATP-dependent activation of exogenously supplied lipoate to lipoyl-AMP and the transfer of the activated lipoyl onto the lipoyl domains of lipoate-dependent enzymes.</text>
</comment>
<evidence type="ECO:0000256" key="2">
    <source>
        <dbReference type="ARBA" id="ARBA00005085"/>
    </source>
</evidence>
<evidence type="ECO:0000313" key="7">
    <source>
        <dbReference type="Proteomes" id="UP000015241"/>
    </source>
</evidence>
<sequence length="397" mass="44864">MQRLPSHPHWRSCSLLSSTLGPRARYGPICVLRSRSLSTDDTISPHHSIYVSNSTNPYFNLTLEDWLFRHKPPKEPLLLLYRDEPCVVIGRNQNPWKEVNMEASRRTGVPWIRRRSGGGTVYHDLGNTNFSIHLPRTSFDRHATAQVVLGAVRALGIDARVNDRNDVCVGEYKITGWLGLGLTGACSCAYVSGSAYKIVNNRAYHHGTMLISTRLDLLGDLLHVNEARIKTKGVESVRSPVRNLQHFNPDVTHERFVDAVVTAFRREYGINEGVQKVEEHDVVKSVEYIRRGIAELPSWDWAFGQTPEFSHKLTHEFPWGELTADIHSKHGVILSCTFTLPASVDPELVRQLVELGERLKQQRYGFVDEGCLGAEMHEGAQGAVWRWLQGRIDRTCG</sequence>
<comment type="pathway">
    <text evidence="2">Protein modification; protein lipoylation via exogenous pathway; protein N(6)-(lipoyl)lysine from lipoate: step 2/2.</text>
</comment>
<dbReference type="EMBL" id="KE504162">
    <property type="protein sequence ID" value="EPS98727.1"/>
    <property type="molecule type" value="Genomic_DNA"/>
</dbReference>
<comment type="similarity">
    <text evidence="3">Belongs to the LplA family.</text>
</comment>
<dbReference type="Proteomes" id="UP000015241">
    <property type="component" value="Unassembled WGS sequence"/>
</dbReference>
<accession>S8E1X0</accession>
<dbReference type="PROSITE" id="PS51733">
    <property type="entry name" value="BPL_LPL_CATALYTIC"/>
    <property type="match status" value="1"/>
</dbReference>
<evidence type="ECO:0000259" key="5">
    <source>
        <dbReference type="PROSITE" id="PS51733"/>
    </source>
</evidence>
<keyword evidence="7" id="KW-1185">Reference proteome</keyword>
<dbReference type="AlphaFoldDB" id="S8E1X0"/>
<evidence type="ECO:0000256" key="4">
    <source>
        <dbReference type="ARBA" id="ARBA00015925"/>
    </source>
</evidence>
<feature type="domain" description="BPL/LPL catalytic" evidence="5">
    <location>
        <begin position="72"/>
        <end position="272"/>
    </location>
</feature>
<dbReference type="UniPathway" id="UPA00537">
    <property type="reaction ID" value="UER00595"/>
</dbReference>
<dbReference type="InParanoid" id="S8E1X0"/>
<dbReference type="OrthoDB" id="201621at2759"/>
<evidence type="ECO:0000256" key="3">
    <source>
        <dbReference type="ARBA" id="ARBA00008242"/>
    </source>
</evidence>